<dbReference type="GO" id="GO:0005886">
    <property type="term" value="C:plasma membrane"/>
    <property type="evidence" value="ECO:0007669"/>
    <property type="project" value="UniProtKB-SubCell"/>
</dbReference>
<dbReference type="Proteomes" id="UP000824124">
    <property type="component" value="Unassembled WGS sequence"/>
</dbReference>
<comment type="caution">
    <text evidence="9">The sequence shown here is derived from an EMBL/GenBank/DDBJ whole genome shotgun (WGS) entry which is preliminary data.</text>
</comment>
<proteinExistence type="inferred from homology"/>
<keyword evidence="5 8" id="KW-0812">Transmembrane</keyword>
<evidence type="ECO:0000256" key="4">
    <source>
        <dbReference type="ARBA" id="ARBA00022475"/>
    </source>
</evidence>
<dbReference type="Pfam" id="PF01594">
    <property type="entry name" value="AI-2E_transport"/>
    <property type="match status" value="1"/>
</dbReference>
<protein>
    <submittedName>
        <fullName evidence="9">AI-2E family transporter</fullName>
    </submittedName>
</protein>
<organism evidence="9 10">
    <name type="scientific">Candidatus Avidehalobacter gallistercoris</name>
    <dbReference type="NCBI Taxonomy" id="2840694"/>
    <lineage>
        <taxon>Bacteria</taxon>
        <taxon>Bacillati</taxon>
        <taxon>Bacillota</taxon>
        <taxon>Clostridia</taxon>
        <taxon>Eubacteriales</taxon>
        <taxon>Peptococcaceae</taxon>
        <taxon>Peptococcaceae incertae sedis</taxon>
        <taxon>Candidatus Avidehalobacter</taxon>
    </lineage>
</organism>
<evidence type="ECO:0000256" key="3">
    <source>
        <dbReference type="ARBA" id="ARBA00022448"/>
    </source>
</evidence>
<evidence type="ECO:0000256" key="5">
    <source>
        <dbReference type="ARBA" id="ARBA00022692"/>
    </source>
</evidence>
<comment type="subcellular location">
    <subcellularLocation>
        <location evidence="1">Cell membrane</location>
        <topology evidence="1">Multi-pass membrane protein</topology>
    </subcellularLocation>
</comment>
<feature type="transmembrane region" description="Helical" evidence="8">
    <location>
        <begin position="302"/>
        <end position="328"/>
    </location>
</feature>
<evidence type="ECO:0000256" key="1">
    <source>
        <dbReference type="ARBA" id="ARBA00004651"/>
    </source>
</evidence>
<comment type="similarity">
    <text evidence="2">Belongs to the autoinducer-2 exporter (AI-2E) (TC 2.A.86) family.</text>
</comment>
<reference evidence="9" key="2">
    <citation type="journal article" date="2021" name="PeerJ">
        <title>Extensive microbial diversity within the chicken gut microbiome revealed by metagenomics and culture.</title>
        <authorList>
            <person name="Gilroy R."/>
            <person name="Ravi A."/>
            <person name="Getino M."/>
            <person name="Pursley I."/>
            <person name="Horton D.L."/>
            <person name="Alikhan N.F."/>
            <person name="Baker D."/>
            <person name="Gharbi K."/>
            <person name="Hall N."/>
            <person name="Watson M."/>
            <person name="Adriaenssens E.M."/>
            <person name="Foster-Nyarko E."/>
            <person name="Jarju S."/>
            <person name="Secka A."/>
            <person name="Antonio M."/>
            <person name="Oren A."/>
            <person name="Chaudhuri R.R."/>
            <person name="La Ragione R."/>
            <person name="Hildebrand F."/>
            <person name="Pallen M.J."/>
        </authorList>
    </citation>
    <scope>NUCLEOTIDE SEQUENCE</scope>
    <source>
        <strain evidence="9">2830</strain>
    </source>
</reference>
<gene>
    <name evidence="9" type="ORF">IAB00_02805</name>
</gene>
<keyword evidence="4" id="KW-1003">Cell membrane</keyword>
<accession>A0A9D1HJH6</accession>
<keyword evidence="7 8" id="KW-0472">Membrane</keyword>
<feature type="transmembrane region" description="Helical" evidence="8">
    <location>
        <begin position="232"/>
        <end position="254"/>
    </location>
</feature>
<keyword evidence="6 8" id="KW-1133">Transmembrane helix</keyword>
<evidence type="ECO:0000256" key="6">
    <source>
        <dbReference type="ARBA" id="ARBA00022989"/>
    </source>
</evidence>
<name>A0A9D1HJH6_9FIRM</name>
<evidence type="ECO:0000313" key="10">
    <source>
        <dbReference type="Proteomes" id="UP000824124"/>
    </source>
</evidence>
<reference evidence="9" key="1">
    <citation type="submission" date="2020-10" db="EMBL/GenBank/DDBJ databases">
        <authorList>
            <person name="Gilroy R."/>
        </authorList>
    </citation>
    <scope>NUCLEOTIDE SEQUENCE</scope>
    <source>
        <strain evidence="9">2830</strain>
    </source>
</reference>
<evidence type="ECO:0000256" key="7">
    <source>
        <dbReference type="ARBA" id="ARBA00023136"/>
    </source>
</evidence>
<feature type="transmembrane region" description="Helical" evidence="8">
    <location>
        <begin position="59"/>
        <end position="80"/>
    </location>
</feature>
<dbReference type="PANTHER" id="PTHR21716">
    <property type="entry name" value="TRANSMEMBRANE PROTEIN"/>
    <property type="match status" value="1"/>
</dbReference>
<keyword evidence="3" id="KW-0813">Transport</keyword>
<feature type="transmembrane region" description="Helical" evidence="8">
    <location>
        <begin position="154"/>
        <end position="172"/>
    </location>
</feature>
<dbReference type="EMBL" id="DVMH01000018">
    <property type="protein sequence ID" value="HIU10162.1"/>
    <property type="molecule type" value="Genomic_DNA"/>
</dbReference>
<dbReference type="PANTHER" id="PTHR21716:SF53">
    <property type="entry name" value="PERMEASE PERM-RELATED"/>
    <property type="match status" value="1"/>
</dbReference>
<feature type="transmembrane region" description="Helical" evidence="8">
    <location>
        <begin position="207"/>
        <end position="226"/>
    </location>
</feature>
<dbReference type="AlphaFoldDB" id="A0A9D1HJH6"/>
<dbReference type="InterPro" id="IPR002549">
    <property type="entry name" value="AI-2E-like"/>
</dbReference>
<evidence type="ECO:0000256" key="2">
    <source>
        <dbReference type="ARBA" id="ARBA00009773"/>
    </source>
</evidence>
<sequence length="352" mass="39082">MRALRWKKLALGTVFTALALALLYCSQVVLLPLALAAVLCYILLPLVRRLESWRLPKGLAASAAILIFFGGLVLLGFWGLPRLWRDLSAIGALAPQATLLLSAVSDGWQEHVAPAFTEGSLGMVFSGCFRRFSAWLGEAAALWLENNLQMLPRLFGSLSLLVFTPVFAFYLLRDRAQFAEILTDALPAGSLPLLKDLNRLLQSFVRGYFYVAVSVGLLFGLLLWLFGLNYSFTLGLLMLVAELIPYLGPFLAFFPCMALGLLQGRLAALKLLIIWAAVQQLESLVISPYIMSGAVRLHPFYVILAVLIGGFWWGVFGMILAVPLAAAIRTVWQALYRWWRNCETIQPEDWIS</sequence>
<feature type="transmembrane region" description="Helical" evidence="8">
    <location>
        <begin position="31"/>
        <end position="47"/>
    </location>
</feature>
<evidence type="ECO:0000256" key="8">
    <source>
        <dbReference type="SAM" id="Phobius"/>
    </source>
</evidence>
<evidence type="ECO:0000313" key="9">
    <source>
        <dbReference type="EMBL" id="HIU10162.1"/>
    </source>
</evidence>
<feature type="transmembrane region" description="Helical" evidence="8">
    <location>
        <begin position="266"/>
        <end position="290"/>
    </location>
</feature>